<dbReference type="FunFam" id="3.30.870.10:FF:000044">
    <property type="entry name" value="CDP-diacylglycerol--glycerol-3-phosphate 3-phosphatidyltransferase"/>
    <property type="match status" value="1"/>
</dbReference>
<dbReference type="GO" id="GO:0005524">
    <property type="term" value="F:ATP binding"/>
    <property type="evidence" value="ECO:0007669"/>
    <property type="project" value="UniProtKB-KW"/>
</dbReference>
<dbReference type="HOGENOM" id="CLU_030471_1_1_1"/>
<dbReference type="InterPro" id="IPR001736">
    <property type="entry name" value="PLipase_D/transphosphatidylase"/>
</dbReference>
<dbReference type="GO" id="GO:0032049">
    <property type="term" value="P:cardiolipin biosynthetic process"/>
    <property type="evidence" value="ECO:0007669"/>
    <property type="project" value="EnsemblFungi"/>
</dbReference>
<comment type="pathway">
    <text evidence="2 18">Phospholipid metabolism; phosphatidylglycerol biosynthesis; phosphatidylglycerol from CDP-diacylglycerol: step 1/2.</text>
</comment>
<evidence type="ECO:0000256" key="4">
    <source>
        <dbReference type="ARBA" id="ARBA00010682"/>
    </source>
</evidence>
<dbReference type="EC" id="2.7.8.5" evidence="5 18"/>
<evidence type="ECO:0000256" key="17">
    <source>
        <dbReference type="ARBA" id="ARBA00058636"/>
    </source>
</evidence>
<proteinExistence type="inferred from homology"/>
<dbReference type="Proteomes" id="UP000002866">
    <property type="component" value="Chromosome 4"/>
</dbReference>
<evidence type="ECO:0000256" key="16">
    <source>
        <dbReference type="ARBA" id="ARBA00048586"/>
    </source>
</evidence>
<dbReference type="Gene3D" id="3.30.870.10">
    <property type="entry name" value="Endonuclease Chain A"/>
    <property type="match status" value="2"/>
</dbReference>
<dbReference type="AlphaFoldDB" id="I2H3M3"/>
<dbReference type="GO" id="GO:0008444">
    <property type="term" value="F:CDP-diacylglycerol-glycerol-3-phosphate 3-phosphatidyltransferase activity"/>
    <property type="evidence" value="ECO:0007669"/>
    <property type="project" value="UniProtKB-EC"/>
</dbReference>
<keyword evidence="13 18" id="KW-0496">Mitochondrion</keyword>
<dbReference type="FunFam" id="3.30.870.10:FF:000046">
    <property type="entry name" value="CDP-diacylglycerol--glycerol-3-phosphate 3-phosphatidyltransferase"/>
    <property type="match status" value="1"/>
</dbReference>
<evidence type="ECO:0000313" key="20">
    <source>
        <dbReference type="EMBL" id="CCH60975.1"/>
    </source>
</evidence>
<keyword evidence="10 18" id="KW-0547">Nucleotide-binding</keyword>
<evidence type="ECO:0000256" key="14">
    <source>
        <dbReference type="ARBA" id="ARBA00023209"/>
    </source>
</evidence>
<dbReference type="CDD" id="cd09135">
    <property type="entry name" value="PLDc_PGS1_euk_1"/>
    <property type="match status" value="1"/>
</dbReference>
<comment type="function">
    <text evidence="17">Essential for the viability of mitochondrial petite mutant. Catalyzes the committed step to the synthesis of the acidic phospholipids.</text>
</comment>
<evidence type="ECO:0000256" key="2">
    <source>
        <dbReference type="ARBA" id="ARBA00005042"/>
    </source>
</evidence>
<keyword evidence="12 18" id="KW-0443">Lipid metabolism</keyword>
<keyword evidence="11 18" id="KW-0067">ATP-binding</keyword>
<feature type="domain" description="PLD phosphodiesterase" evidence="19">
    <location>
        <begin position="141"/>
        <end position="167"/>
    </location>
</feature>
<sequence>MSNIKTSIALFKSQLSNLNPRFYFRQNEIDIIVNPNEFYALLKDKISKAEERVFLASLYLGKNENELVDSISDALKKNSNLKVYILLDGLRGTREAPKSCSASLLSPLVRDFDNRVDIRFYKTPALTIFKKKLLPKRFIEGIGLQHMKIYGVDNEVILSGANLSSDYFSNRQDRYYLFKSKPFSEYYFKIHQLISSMSYKLMYSNTNASTFKLIWPKTNSINNSMRKHQFLRDSSKILNEFLHSKNFNINDNFSKFELNENEYPTVVYPVSQFTPLFKKNQDYSTEKPSILKMLEGIEKLPKIKWSFTAGYFNMHPDIKTKLLTVPAKHGCIITASPQANGFYKSKGVSSMLPDAYLLLSKKFLKDCHKYGMNDKIQLKEWKKGIVNEPNGWSYHAKGIWLSPDANDNEGDFPFITTIGSSNYTKRAYSLDLETDAIVMTSDPILREKMNQELNNITKNCKDVNLEDFKNDPERNIGLGTRIATKILGGKL</sequence>
<dbReference type="FunCoup" id="I2H3M3">
    <property type="interactions" value="453"/>
</dbReference>
<dbReference type="InterPro" id="IPR016270">
    <property type="entry name" value="PGS1"/>
</dbReference>
<dbReference type="PANTHER" id="PTHR12586">
    <property type="entry name" value="CDP-DIACYLGLYCEROL--SERINE O-PHOSPHATIDYLTRANSFERASE"/>
    <property type="match status" value="1"/>
</dbReference>
<keyword evidence="15 18" id="KW-1208">Phospholipid metabolism</keyword>
<dbReference type="KEGG" id="tbl:TBLA_0D04790"/>
<dbReference type="OMA" id="HKCLAQC"/>
<evidence type="ECO:0000313" key="21">
    <source>
        <dbReference type="Proteomes" id="UP000002866"/>
    </source>
</evidence>
<keyword evidence="8 18" id="KW-0808">Transferase</keyword>
<dbReference type="OrthoDB" id="10250191at2759"/>
<dbReference type="CDD" id="cd09137">
    <property type="entry name" value="PLDc_PGS1_euk_2"/>
    <property type="match status" value="1"/>
</dbReference>
<evidence type="ECO:0000256" key="15">
    <source>
        <dbReference type="ARBA" id="ARBA00023264"/>
    </source>
</evidence>
<dbReference type="Pfam" id="PF13091">
    <property type="entry name" value="PLDc_2"/>
    <property type="match status" value="1"/>
</dbReference>
<dbReference type="SMART" id="SM00155">
    <property type="entry name" value="PLDc"/>
    <property type="match status" value="2"/>
</dbReference>
<comment type="pathway">
    <text evidence="3">Lipid metabolism.</text>
</comment>
<comment type="similarity">
    <text evidence="4 18">Belongs to the CDP-alcohol phosphatidyltransferase class-II family.</text>
</comment>
<dbReference type="SUPFAM" id="SSF56024">
    <property type="entry name" value="Phospholipase D/nuclease"/>
    <property type="match status" value="1"/>
</dbReference>
<gene>
    <name evidence="20" type="primary">TBLA0D04790</name>
    <name evidence="20" type="ORF">TBLA_0D04790</name>
</gene>
<dbReference type="GO" id="GO:0031966">
    <property type="term" value="C:mitochondrial membrane"/>
    <property type="evidence" value="ECO:0007669"/>
    <property type="project" value="EnsemblFungi"/>
</dbReference>
<dbReference type="RefSeq" id="XP_004180494.1">
    <property type="nucleotide sequence ID" value="XM_004180446.1"/>
</dbReference>
<evidence type="ECO:0000256" key="13">
    <source>
        <dbReference type="ARBA" id="ARBA00023128"/>
    </source>
</evidence>
<evidence type="ECO:0000256" key="7">
    <source>
        <dbReference type="ARBA" id="ARBA00022516"/>
    </source>
</evidence>
<dbReference type="eggNOG" id="KOG3964">
    <property type="taxonomic scope" value="Eukaryota"/>
</dbReference>
<dbReference type="GeneID" id="14496011"/>
<reference evidence="20 21" key="1">
    <citation type="journal article" date="2011" name="Proc. Natl. Acad. Sci. U.S.A.">
        <title>Evolutionary erosion of yeast sex chromosomes by mating-type switching accidents.</title>
        <authorList>
            <person name="Gordon J.L."/>
            <person name="Armisen D."/>
            <person name="Proux-Wera E."/>
            <person name="Oheigeartaigh S.S."/>
            <person name="Byrne K.P."/>
            <person name="Wolfe K.H."/>
        </authorList>
    </citation>
    <scope>NUCLEOTIDE SEQUENCE [LARGE SCALE GENOMIC DNA]</scope>
    <source>
        <strain evidence="21">ATCC 34711 / CBS 6284 / DSM 70876 / NBRC 10599 / NRRL Y-10934 / UCD 77-7</strain>
    </source>
</reference>
<keyword evidence="7 18" id="KW-0444">Lipid biosynthesis</keyword>
<dbReference type="InterPro" id="IPR025202">
    <property type="entry name" value="PLD-like_dom"/>
</dbReference>
<evidence type="ECO:0000259" key="19">
    <source>
        <dbReference type="PROSITE" id="PS50035"/>
    </source>
</evidence>
<protein>
    <recommendedName>
        <fullName evidence="6 18">CDP-diacylglycerol--glycerol-3-phosphate 3-phosphatidyltransferase</fullName>
        <ecNumber evidence="5 18">2.7.8.5</ecNumber>
    </recommendedName>
</protein>
<dbReference type="PANTHER" id="PTHR12586:SF1">
    <property type="entry name" value="CDP-DIACYLGLYCEROL--GLYCEROL-3-PHOSPHATE 3-PHOSPHATIDYLTRANSFERASE, MITOCHONDRIAL"/>
    <property type="match status" value="1"/>
</dbReference>
<evidence type="ECO:0000256" key="9">
    <source>
        <dbReference type="ARBA" id="ARBA00022737"/>
    </source>
</evidence>
<evidence type="ECO:0000256" key="11">
    <source>
        <dbReference type="ARBA" id="ARBA00022840"/>
    </source>
</evidence>
<comment type="function">
    <text evidence="18">Functions in the biosynthesis of the anionic phospholipids phosphatidylglycerol and cardiolipin.</text>
</comment>
<dbReference type="InParanoid" id="I2H3M3"/>
<evidence type="ECO:0000256" key="6">
    <source>
        <dbReference type="ARBA" id="ARBA00014944"/>
    </source>
</evidence>
<dbReference type="UniPathway" id="UPA00084">
    <property type="reaction ID" value="UER00503"/>
</dbReference>
<name>I2H3M3_HENB6</name>
<accession>I2H3M3</accession>
<evidence type="ECO:0000256" key="3">
    <source>
        <dbReference type="ARBA" id="ARBA00005189"/>
    </source>
</evidence>
<dbReference type="STRING" id="1071380.I2H3M3"/>
<comment type="catalytic activity">
    <reaction evidence="16 18">
        <text>a CDP-1,2-diacyl-sn-glycerol + sn-glycerol 3-phosphate = a 1,2-diacyl-sn-glycero-3-phospho-(1'-sn-glycero-3'-phosphate) + CMP + H(+)</text>
        <dbReference type="Rhea" id="RHEA:12593"/>
        <dbReference type="ChEBI" id="CHEBI:15378"/>
        <dbReference type="ChEBI" id="CHEBI:57597"/>
        <dbReference type="ChEBI" id="CHEBI:58332"/>
        <dbReference type="ChEBI" id="CHEBI:60110"/>
        <dbReference type="ChEBI" id="CHEBI:60377"/>
        <dbReference type="EC" id="2.7.8.5"/>
    </reaction>
</comment>
<keyword evidence="21" id="KW-1185">Reference proteome</keyword>
<dbReference type="PIRSF" id="PIRSF000850">
    <property type="entry name" value="Phospholipase_D_PSS"/>
    <property type="match status" value="1"/>
</dbReference>
<evidence type="ECO:0000256" key="5">
    <source>
        <dbReference type="ARBA" id="ARBA00013170"/>
    </source>
</evidence>
<evidence type="ECO:0000256" key="1">
    <source>
        <dbReference type="ARBA" id="ARBA00004173"/>
    </source>
</evidence>
<evidence type="ECO:0000256" key="12">
    <source>
        <dbReference type="ARBA" id="ARBA00023098"/>
    </source>
</evidence>
<comment type="subcellular location">
    <subcellularLocation>
        <location evidence="1 18">Mitochondrion</location>
    </subcellularLocation>
</comment>
<dbReference type="PROSITE" id="PS50035">
    <property type="entry name" value="PLD"/>
    <property type="match status" value="1"/>
</dbReference>
<dbReference type="EMBL" id="HE806319">
    <property type="protein sequence ID" value="CCH60975.1"/>
    <property type="molecule type" value="Genomic_DNA"/>
</dbReference>
<evidence type="ECO:0000256" key="8">
    <source>
        <dbReference type="ARBA" id="ARBA00022679"/>
    </source>
</evidence>
<evidence type="ECO:0000256" key="10">
    <source>
        <dbReference type="ARBA" id="ARBA00022741"/>
    </source>
</evidence>
<evidence type="ECO:0000256" key="18">
    <source>
        <dbReference type="RuleBase" id="RU365024"/>
    </source>
</evidence>
<keyword evidence="9" id="KW-0677">Repeat</keyword>
<keyword evidence="14 18" id="KW-0594">Phospholipid biosynthesis</keyword>
<organism evidence="20 21">
    <name type="scientific">Henningerozyma blattae (strain ATCC 34711 / CBS 6284 / DSM 70876 / NBRC 10599 / NRRL Y-10934 / UCD 77-7)</name>
    <name type="common">Yeast</name>
    <name type="synonym">Tetrapisispora blattae</name>
    <dbReference type="NCBI Taxonomy" id="1071380"/>
    <lineage>
        <taxon>Eukaryota</taxon>
        <taxon>Fungi</taxon>
        <taxon>Dikarya</taxon>
        <taxon>Ascomycota</taxon>
        <taxon>Saccharomycotina</taxon>
        <taxon>Saccharomycetes</taxon>
        <taxon>Saccharomycetales</taxon>
        <taxon>Saccharomycetaceae</taxon>
        <taxon>Henningerozyma</taxon>
    </lineage>
</organism>